<feature type="compositionally biased region" description="Pro residues" evidence="1">
    <location>
        <begin position="168"/>
        <end position="182"/>
    </location>
</feature>
<evidence type="ECO:0000313" key="2">
    <source>
        <dbReference type="EMBL" id="MBW0521714.1"/>
    </source>
</evidence>
<sequence length="223" mass="24911">MTGTCDACRQAHKKCLFVVLPFRPRSQRSSHPRHPCKDSFSVNDDESIPKREWTLGPQTCLREQLRTISPVPLSINFSTPRLGHHLMVTSFLGQSEVIIRPMKDGDGKRTFKLWPIITMSCHPWDSNAKKTWRQATPGLSGTQWWEDSSCAHPTTPHLVIIIDDMPVGSPPPPPSTPVPPPSNCNQEPNCLLPPAPSSSHSYNDTRHEFTNLQPTLMIPGAIN</sequence>
<accession>A0A9Q3EI58</accession>
<name>A0A9Q3EI58_9BASI</name>
<keyword evidence="3" id="KW-1185">Reference proteome</keyword>
<evidence type="ECO:0000256" key="1">
    <source>
        <dbReference type="SAM" id="MobiDB-lite"/>
    </source>
</evidence>
<gene>
    <name evidence="2" type="ORF">O181_061429</name>
</gene>
<evidence type="ECO:0000313" key="3">
    <source>
        <dbReference type="Proteomes" id="UP000765509"/>
    </source>
</evidence>
<feature type="region of interest" description="Disordered" evidence="1">
    <location>
        <begin position="25"/>
        <end position="44"/>
    </location>
</feature>
<feature type="region of interest" description="Disordered" evidence="1">
    <location>
        <begin position="165"/>
        <end position="205"/>
    </location>
</feature>
<feature type="compositionally biased region" description="Basic residues" evidence="1">
    <location>
        <begin position="25"/>
        <end position="34"/>
    </location>
</feature>
<dbReference type="EMBL" id="AVOT02029036">
    <property type="protein sequence ID" value="MBW0521714.1"/>
    <property type="molecule type" value="Genomic_DNA"/>
</dbReference>
<organism evidence="2 3">
    <name type="scientific">Austropuccinia psidii MF-1</name>
    <dbReference type="NCBI Taxonomy" id="1389203"/>
    <lineage>
        <taxon>Eukaryota</taxon>
        <taxon>Fungi</taxon>
        <taxon>Dikarya</taxon>
        <taxon>Basidiomycota</taxon>
        <taxon>Pucciniomycotina</taxon>
        <taxon>Pucciniomycetes</taxon>
        <taxon>Pucciniales</taxon>
        <taxon>Sphaerophragmiaceae</taxon>
        <taxon>Austropuccinia</taxon>
    </lineage>
</organism>
<comment type="caution">
    <text evidence="2">The sequence shown here is derived from an EMBL/GenBank/DDBJ whole genome shotgun (WGS) entry which is preliminary data.</text>
</comment>
<proteinExistence type="predicted"/>
<protein>
    <submittedName>
        <fullName evidence="2">Uncharacterized protein</fullName>
    </submittedName>
</protein>
<dbReference type="AlphaFoldDB" id="A0A9Q3EI58"/>
<reference evidence="2" key="1">
    <citation type="submission" date="2021-03" db="EMBL/GenBank/DDBJ databases">
        <title>Draft genome sequence of rust myrtle Austropuccinia psidii MF-1, a brazilian biotype.</title>
        <authorList>
            <person name="Quecine M.C."/>
            <person name="Pachon D.M.R."/>
            <person name="Bonatelli M.L."/>
            <person name="Correr F.H."/>
            <person name="Franceschini L.M."/>
            <person name="Leite T.F."/>
            <person name="Margarido G.R.A."/>
            <person name="Almeida C.A."/>
            <person name="Ferrarezi J.A."/>
            <person name="Labate C.A."/>
        </authorList>
    </citation>
    <scope>NUCLEOTIDE SEQUENCE</scope>
    <source>
        <strain evidence="2">MF-1</strain>
    </source>
</reference>
<dbReference type="Proteomes" id="UP000765509">
    <property type="component" value="Unassembled WGS sequence"/>
</dbReference>